<dbReference type="CDD" id="cd22333">
    <property type="entry name" value="LlaBIII_nuclease-like"/>
    <property type="match status" value="1"/>
</dbReference>
<dbReference type="SUPFAM" id="SSF52980">
    <property type="entry name" value="Restriction endonuclease-like"/>
    <property type="match status" value="1"/>
</dbReference>
<evidence type="ECO:0000259" key="1">
    <source>
        <dbReference type="PROSITE" id="PS51192"/>
    </source>
</evidence>
<name>A0A806K0X7_9BACT</name>
<dbReference type="SUPFAM" id="SSF53335">
    <property type="entry name" value="S-adenosyl-L-methionine-dependent methyltransferases"/>
    <property type="match status" value="1"/>
</dbReference>
<dbReference type="InterPro" id="IPR014001">
    <property type="entry name" value="Helicase_ATP-bd"/>
</dbReference>
<dbReference type="GO" id="GO:0005829">
    <property type="term" value="C:cytosol"/>
    <property type="evidence" value="ECO:0007669"/>
    <property type="project" value="TreeGrafter"/>
</dbReference>
<organism evidence="2">
    <name type="scientific">uncultured bacterium contig00018</name>
    <dbReference type="NCBI Taxonomy" id="1181509"/>
    <lineage>
        <taxon>Bacteria</taxon>
        <taxon>environmental samples</taxon>
    </lineage>
</organism>
<dbReference type="GO" id="GO:0016787">
    <property type="term" value="F:hydrolase activity"/>
    <property type="evidence" value="ECO:0007669"/>
    <property type="project" value="InterPro"/>
</dbReference>
<dbReference type="Pfam" id="PF00271">
    <property type="entry name" value="Helicase_C"/>
    <property type="match status" value="1"/>
</dbReference>
<dbReference type="InterPro" id="IPR006935">
    <property type="entry name" value="Helicase/UvrB_N"/>
</dbReference>
<keyword evidence="2" id="KW-0547">Nucleotide-binding</keyword>
<dbReference type="PROSITE" id="PS51192">
    <property type="entry name" value="HELICASE_ATP_BIND_1"/>
    <property type="match status" value="1"/>
</dbReference>
<dbReference type="InterPro" id="IPR001650">
    <property type="entry name" value="Helicase_C-like"/>
</dbReference>
<dbReference type="Pfam" id="PF18135">
    <property type="entry name" value="Type_ISP_C"/>
    <property type="match status" value="1"/>
</dbReference>
<reference evidence="2" key="1">
    <citation type="submission" date="2012-03" db="EMBL/GenBank/DDBJ databases">
        <title>Functional metagenomics reveals considerable lignocellulase gene clusters in the gut microbiome of a wood-feeding higher termite.</title>
        <authorList>
            <person name="Liu N."/>
        </authorList>
    </citation>
    <scope>NUCLEOTIDE SEQUENCE</scope>
</reference>
<dbReference type="SUPFAM" id="SSF52540">
    <property type="entry name" value="P-loop containing nucleoside triphosphate hydrolases"/>
    <property type="match status" value="1"/>
</dbReference>
<dbReference type="PROSITE" id="PS00092">
    <property type="entry name" value="N6_MTASE"/>
    <property type="match status" value="1"/>
</dbReference>
<dbReference type="PRINTS" id="PR00507">
    <property type="entry name" value="N12N6MTFRASE"/>
</dbReference>
<keyword evidence="2" id="KW-0067">ATP-binding</keyword>
<dbReference type="InterPro" id="IPR011335">
    <property type="entry name" value="Restrct_endonuc-II-like"/>
</dbReference>
<proteinExistence type="predicted"/>
<dbReference type="InterPro" id="IPR002052">
    <property type="entry name" value="DNA_methylase_N6_adenine_CS"/>
</dbReference>
<dbReference type="Pfam" id="PF22240">
    <property type="entry name" value="ISP_coupler"/>
    <property type="match status" value="1"/>
</dbReference>
<dbReference type="SMART" id="SM00487">
    <property type="entry name" value="DEXDc"/>
    <property type="match status" value="1"/>
</dbReference>
<dbReference type="GO" id="GO:0008168">
    <property type="term" value="F:methyltransferase activity"/>
    <property type="evidence" value="ECO:0007669"/>
    <property type="project" value="InterPro"/>
</dbReference>
<dbReference type="InterPro" id="IPR050742">
    <property type="entry name" value="Helicase_Restrict-Modif_Enz"/>
</dbReference>
<dbReference type="CDD" id="cd18785">
    <property type="entry name" value="SF2_C"/>
    <property type="match status" value="1"/>
</dbReference>
<dbReference type="InterPro" id="IPR053980">
    <property type="entry name" value="ISP_coupler"/>
</dbReference>
<dbReference type="SMART" id="SM00490">
    <property type="entry name" value="HELICc"/>
    <property type="match status" value="1"/>
</dbReference>
<accession>A0A806K0X7</accession>
<sequence>MTPFEQVLAKYRDTSFSERDKGYRFERLMQSYLKTDPYFDGQFASIWLWSEFPSRADFGAGDKDLGIDLVARTKAGDYWAIQCKCYQEDTAIDKPKVDTFLATSGKTFYDTEEAGKKANFAYRLWIDTTKKGFNREADNTIREQSPPVGRLGYYDLANAAVDWLKLDEGLSGRKASVKKYDPLPHQQTAIDDVYKYLKDHDRGKLIMACGTGKTFTSLRIAEKETKDGGMVLFLVPSIALLGQTLREWKNQAAKPIHAICICSDAGVSKTKNNTDDINAMSVTDLALPASTNIKNITRQFEAARYAQKAEGGNIVVFSTYQSIEVISDVQKAINRKSKDSFLFDLVICDEAHRTTGVTLSGIDETAFVKVHDDKFIKSKKRIYMTATPRIYSEAAQKKAREAYAEICSMDDPAMYGEEMYRIGFGEAVDRQLLSDYKVIVLTIEENQIKENLRRSIEEKDEEINAEDTLKIIGCINALSKKSLTDRELFEGVDPAPMRSAVAFCQSIAISKATTQAFNVCRDAYFSTLTEQQRSEIVVAEADHVDGTMGAQTREQKLHWLKSADASKRECKILNNVRCLSEGVDVPSLDAVMFLSARNSQIDVVQSVGRVMRKAEGKKYGYIIIPVVVLPEADPDKVLSSDRFKVVWTVLNALRAHDDRFDATVNKIELNKKIPDKILVITTNIGGEDDAGDGAMPGRGGRIKSDIERQLELEFAKLQGQIYAKIVQKCGTKPYWEQWAADVAKIAEKHIESITAIVNKDKKAKTEFDRYISGLRKNINPSVTEQDAIEMLAQHIITQPVFEALFEDYSFVKNNTVSKSLQGIIDAINEHTRKEDTQKLERFYIDVQKRAEGIDNGEAKQKIIVELYDKFFRTAFPKVTEKLGIVYTPVEIVDFIIHSVEDILQKEFGRSMTDENVHILDPFTGTGTFITRLLQSGIIRNEDLKRKYTKEIHANEIVLLAYYIASINIENVYHDQLRIAEPYNPAFFPGEEQNAAEVIPFPGKKAAKKKEEQYTPFPGICLTDTFQLGETAEGESLFSEIFPQNSERVLQQQKTPLRIIIGNPPYSAGQTSANDNAQNQVYPKLDTRIAMTYAAQSKATNKNSLYDTYIKAFRWSTDRLDPINGGIICFVSNGMWIDGNSHDGFRNHLEKEFTSIHVFNLRGNQRTSGEMSKKEGGKIFGSGSRTPISITLLVKKPDQETVNATIHYYDIGDYLSREMKLEIIKEFSTVSNMNWTILSPNQHSDWINFRNDAFSTYIPIGDKETKPPNAFFNSQFSRGVATARDHFCWNYSEKHLETSIKKIINFYNEQCRDYQKAKEKNDKIDIDNFVTYDSTKITWNRGFKQDLEKGTKFKFSDKNIYQGLYRPFCKQYLYFVKELNDMTYQMPKIFPSQDSHNIVICMSGLGGSKSHSVLLLNQIPDLNLLDSGTQCFPLYWYEKKDKVQTGLFEKVEEEYTRHDAVSDFILDQAKTRYGPKVTKEDIFYYVYGILHSPDYRKTFANDLKKMLPRLPLVEKVPDFWAFSKAGRTLADIHLNYEEQQPPKEVLINGKPIPKTPFPPSHLAVNKMTFPAKGQKDTIIYNSYLTISNIPAKAYEYIVNGKSAIEWVMERYAVTTHKESGIKNDPNDWATEHGNPQYILDLLLSVIMVSLKTVDIVAELPKVEWG</sequence>
<dbReference type="InterPro" id="IPR039442">
    <property type="entry name" value="Mrr-like_dom"/>
</dbReference>
<dbReference type="InterPro" id="IPR041635">
    <property type="entry name" value="Type_ISP_LLaBIII_C"/>
</dbReference>
<dbReference type="GO" id="GO:0032259">
    <property type="term" value="P:methylation"/>
    <property type="evidence" value="ECO:0007669"/>
    <property type="project" value="InterPro"/>
</dbReference>
<dbReference type="InterPro" id="IPR029063">
    <property type="entry name" value="SAM-dependent_MTases_sf"/>
</dbReference>
<evidence type="ECO:0000313" key="2">
    <source>
        <dbReference type="EMBL" id="AGS53378.1"/>
    </source>
</evidence>
<dbReference type="GO" id="GO:0005524">
    <property type="term" value="F:ATP binding"/>
    <property type="evidence" value="ECO:0007669"/>
    <property type="project" value="InterPro"/>
</dbReference>
<dbReference type="PANTHER" id="PTHR47396:SF1">
    <property type="entry name" value="ATP-DEPENDENT HELICASE IRC3-RELATED"/>
    <property type="match status" value="1"/>
</dbReference>
<dbReference type="Pfam" id="PF04851">
    <property type="entry name" value="ResIII"/>
    <property type="match status" value="1"/>
</dbReference>
<feature type="domain" description="Helicase ATP-binding" evidence="1">
    <location>
        <begin position="194"/>
        <end position="406"/>
    </location>
</feature>
<dbReference type="PANTHER" id="PTHR47396">
    <property type="entry name" value="TYPE I RESTRICTION ENZYME ECOKI R PROTEIN"/>
    <property type="match status" value="1"/>
</dbReference>
<dbReference type="GO" id="GO:0003677">
    <property type="term" value="F:DNA binding"/>
    <property type="evidence" value="ECO:0007669"/>
    <property type="project" value="InterPro"/>
</dbReference>
<dbReference type="Pfam" id="PF13156">
    <property type="entry name" value="Mrr_cat_2"/>
    <property type="match status" value="1"/>
</dbReference>
<dbReference type="Gene3D" id="3.40.50.300">
    <property type="entry name" value="P-loop containing nucleotide triphosphate hydrolases"/>
    <property type="match status" value="2"/>
</dbReference>
<protein>
    <submittedName>
        <fullName evidence="2">Putative helicase</fullName>
    </submittedName>
</protein>
<dbReference type="GO" id="GO:0004386">
    <property type="term" value="F:helicase activity"/>
    <property type="evidence" value="ECO:0007669"/>
    <property type="project" value="UniProtKB-KW"/>
</dbReference>
<dbReference type="Gene3D" id="3.40.50.150">
    <property type="entry name" value="Vaccinia Virus protein VP39"/>
    <property type="match status" value="1"/>
</dbReference>
<keyword evidence="2" id="KW-0378">Hydrolase</keyword>
<dbReference type="EMBL" id="JQ844231">
    <property type="protein sequence ID" value="AGS53378.1"/>
    <property type="molecule type" value="Genomic_DNA"/>
</dbReference>
<keyword evidence="2" id="KW-0347">Helicase</keyword>
<dbReference type="InterPro" id="IPR027417">
    <property type="entry name" value="P-loop_NTPase"/>
</dbReference>